<dbReference type="EMBL" id="WJBU01000005">
    <property type="protein sequence ID" value="MRD46831.1"/>
    <property type="molecule type" value="Genomic_DNA"/>
</dbReference>
<evidence type="ECO:0000313" key="2">
    <source>
        <dbReference type="Proteomes" id="UP000487350"/>
    </source>
</evidence>
<comment type="caution">
    <text evidence="1">The sequence shown here is derived from an EMBL/GenBank/DDBJ whole genome shotgun (WGS) entry which is preliminary data.</text>
</comment>
<proteinExistence type="predicted"/>
<reference evidence="1 2" key="1">
    <citation type="submission" date="2019-11" db="EMBL/GenBank/DDBJ databases">
        <title>Caenimonas koreensis gen. nov., sp. nov., isolated from activated sludge.</title>
        <authorList>
            <person name="Seung H.R."/>
        </authorList>
    </citation>
    <scope>NUCLEOTIDE SEQUENCE [LARGE SCALE GENOMIC DNA]</scope>
    <source>
        <strain evidence="1 2">EMB320</strain>
    </source>
</reference>
<evidence type="ECO:0000313" key="1">
    <source>
        <dbReference type="EMBL" id="MRD46831.1"/>
    </source>
</evidence>
<dbReference type="RefSeq" id="WP_153584167.1">
    <property type="nucleotide sequence ID" value="NZ_WJBU01000005.1"/>
</dbReference>
<keyword evidence="2" id="KW-1185">Reference proteome</keyword>
<sequence length="366" mass="40521">MTRKRAAHFVSWPYLVNNPSNQTLISALLELGYDVDVFTSDPALKLDQYGPRVTPRFAQYSYRWLLRNLLHPRWMGYQLFSGTTEEPMAAAGLLARIYRGRCITLADEIKSGSTSGQRSARWKALCRFGMRASNLTIVNTVERIEIQREYAGLASSHPIAVMPNSFVTPPAPGDRAVLRRERGIPEDALVVCYSGVFSLGNGAVWFAQALAQQRDAWFWGQVVPQDAIAGALLPWLDGRERLVIEPGPLGWTFPSVSMAAADVGVVVYLQDAPQFLNMGIASTRLCMFLSMGVPVIASRQPSFQFIEDYDCGVLVGSADEFVAAIDTIRLRLPAMRANALRCAREYIDAPGHYRKLVDAIASHCST</sequence>
<dbReference type="SUPFAM" id="SSF53756">
    <property type="entry name" value="UDP-Glycosyltransferase/glycogen phosphorylase"/>
    <property type="match status" value="1"/>
</dbReference>
<name>A0A844B8H9_9BURK</name>
<gene>
    <name evidence="1" type="ORF">GHT07_06060</name>
</gene>
<dbReference type="Proteomes" id="UP000487350">
    <property type="component" value="Unassembled WGS sequence"/>
</dbReference>
<accession>A0A844B8H9</accession>
<dbReference type="Gene3D" id="3.40.50.2000">
    <property type="entry name" value="Glycogen Phosphorylase B"/>
    <property type="match status" value="3"/>
</dbReference>
<dbReference type="AlphaFoldDB" id="A0A844B8H9"/>
<protein>
    <submittedName>
        <fullName evidence="1">Uncharacterized protein</fullName>
    </submittedName>
</protein>
<dbReference type="OrthoDB" id="433681at2"/>
<organism evidence="1 2">
    <name type="scientific">Caenimonas koreensis DSM 17982</name>
    <dbReference type="NCBI Taxonomy" id="1121255"/>
    <lineage>
        <taxon>Bacteria</taxon>
        <taxon>Pseudomonadati</taxon>
        <taxon>Pseudomonadota</taxon>
        <taxon>Betaproteobacteria</taxon>
        <taxon>Burkholderiales</taxon>
        <taxon>Comamonadaceae</taxon>
        <taxon>Caenimonas</taxon>
    </lineage>
</organism>